<accession>A0A382A0C9</accession>
<gene>
    <name evidence="1" type="ORF">METZ01_LOCUS147257</name>
</gene>
<protein>
    <submittedName>
        <fullName evidence="1">Uncharacterized protein</fullName>
    </submittedName>
</protein>
<dbReference type="AlphaFoldDB" id="A0A382A0C9"/>
<name>A0A382A0C9_9ZZZZ</name>
<proteinExistence type="predicted"/>
<sequence length="34" mass="4004">MVRKFDRELKLEAIRMAVSLGRKIDGESYHRVQA</sequence>
<reference evidence="1" key="1">
    <citation type="submission" date="2018-05" db="EMBL/GenBank/DDBJ databases">
        <authorList>
            <person name="Lanie J.A."/>
            <person name="Ng W.-L."/>
            <person name="Kazmierczak K.M."/>
            <person name="Andrzejewski T.M."/>
            <person name="Davidsen T.M."/>
            <person name="Wayne K.J."/>
            <person name="Tettelin H."/>
            <person name="Glass J.I."/>
            <person name="Rusch D."/>
            <person name="Podicherti R."/>
            <person name="Tsui H.-C.T."/>
            <person name="Winkler M.E."/>
        </authorList>
    </citation>
    <scope>NUCLEOTIDE SEQUENCE</scope>
</reference>
<organism evidence="1">
    <name type="scientific">marine metagenome</name>
    <dbReference type="NCBI Taxonomy" id="408172"/>
    <lineage>
        <taxon>unclassified sequences</taxon>
        <taxon>metagenomes</taxon>
        <taxon>ecological metagenomes</taxon>
    </lineage>
</organism>
<dbReference type="EMBL" id="UINC01023204">
    <property type="protein sequence ID" value="SVA94403.1"/>
    <property type="molecule type" value="Genomic_DNA"/>
</dbReference>
<evidence type="ECO:0000313" key="1">
    <source>
        <dbReference type="EMBL" id="SVA94403.1"/>
    </source>
</evidence>